<dbReference type="InterPro" id="IPR036849">
    <property type="entry name" value="Enolase-like_C_sf"/>
</dbReference>
<dbReference type="Proteomes" id="UP001499993">
    <property type="component" value="Unassembled WGS sequence"/>
</dbReference>
<organism evidence="2 3">
    <name type="scientific">Streptomonospora halophila</name>
    <dbReference type="NCBI Taxonomy" id="427369"/>
    <lineage>
        <taxon>Bacteria</taxon>
        <taxon>Bacillati</taxon>
        <taxon>Actinomycetota</taxon>
        <taxon>Actinomycetes</taxon>
        <taxon>Streptosporangiales</taxon>
        <taxon>Nocardiopsidaceae</taxon>
        <taxon>Streptomonospora</taxon>
    </lineage>
</organism>
<name>A0ABP9H0L5_9ACTN</name>
<feature type="region of interest" description="Disordered" evidence="1">
    <location>
        <begin position="132"/>
        <end position="173"/>
    </location>
</feature>
<sequence length="173" mass="19060">MEYQMPNPATAVERPARARRAGDAFRAMRVGSEWDGRGDARWERHRRRDGKGARGRRARLARAVRDPVATRGIGAGRRRHKELPEKEAADALQTRTAVCGGGTGFRLIAAPAAGHGRCPWRRTGSTACTRIWWPRPPTRPEARPPQAAQHADRGARRRAGAAADAGARVRLRP</sequence>
<comment type="caution">
    <text evidence="2">The sequence shown here is derived from an EMBL/GenBank/DDBJ whole genome shotgun (WGS) entry which is preliminary data.</text>
</comment>
<evidence type="ECO:0000313" key="2">
    <source>
        <dbReference type="EMBL" id="GAA4952121.1"/>
    </source>
</evidence>
<keyword evidence="3" id="KW-1185">Reference proteome</keyword>
<dbReference type="EMBL" id="BAABIK010000027">
    <property type="protein sequence ID" value="GAA4952121.1"/>
    <property type="molecule type" value="Genomic_DNA"/>
</dbReference>
<feature type="compositionally biased region" description="Basic and acidic residues" evidence="1">
    <location>
        <begin position="14"/>
        <end position="23"/>
    </location>
</feature>
<evidence type="ECO:0000256" key="1">
    <source>
        <dbReference type="SAM" id="MobiDB-lite"/>
    </source>
</evidence>
<feature type="region of interest" description="Disordered" evidence="1">
    <location>
        <begin position="70"/>
        <end position="89"/>
    </location>
</feature>
<evidence type="ECO:0000313" key="3">
    <source>
        <dbReference type="Proteomes" id="UP001499993"/>
    </source>
</evidence>
<protein>
    <submittedName>
        <fullName evidence="2">Uncharacterized protein</fullName>
    </submittedName>
</protein>
<proteinExistence type="predicted"/>
<accession>A0ABP9H0L5</accession>
<feature type="region of interest" description="Disordered" evidence="1">
    <location>
        <begin position="1"/>
        <end position="24"/>
    </location>
</feature>
<dbReference type="SUPFAM" id="SSF51604">
    <property type="entry name" value="Enolase C-terminal domain-like"/>
    <property type="match status" value="1"/>
</dbReference>
<feature type="compositionally biased region" description="Low complexity" evidence="1">
    <location>
        <begin position="160"/>
        <end position="173"/>
    </location>
</feature>
<gene>
    <name evidence="2" type="ORF">GCM10023224_40990</name>
</gene>
<reference evidence="3" key="1">
    <citation type="journal article" date="2019" name="Int. J. Syst. Evol. Microbiol.">
        <title>The Global Catalogue of Microorganisms (GCM) 10K type strain sequencing project: providing services to taxonomists for standard genome sequencing and annotation.</title>
        <authorList>
            <consortium name="The Broad Institute Genomics Platform"/>
            <consortium name="The Broad Institute Genome Sequencing Center for Infectious Disease"/>
            <person name="Wu L."/>
            <person name="Ma J."/>
        </authorList>
    </citation>
    <scope>NUCLEOTIDE SEQUENCE [LARGE SCALE GENOMIC DNA]</scope>
    <source>
        <strain evidence="3">JCM 18123</strain>
    </source>
</reference>